<protein>
    <submittedName>
        <fullName evidence="1">Uncharacterized protein</fullName>
    </submittedName>
</protein>
<dbReference type="AlphaFoldDB" id="A0A6N6VQ70"/>
<dbReference type="EMBL" id="WESC01000002">
    <property type="protein sequence ID" value="KAB7742337.1"/>
    <property type="molecule type" value="Genomic_DNA"/>
</dbReference>
<dbReference type="RefSeq" id="WP_152214759.1">
    <property type="nucleotide sequence ID" value="NZ_JBAQYD010000050.1"/>
</dbReference>
<keyword evidence="2" id="KW-1185">Reference proteome</keyword>
<sequence length="204" mass="21794">MQDDDDEPHITLSDDDLDALEEEVPLLRGVRLFAEEAAQLPWFTALGEPLDREVKRLARDYLDGLGFPDAEPARITSWEDAADAAANMDFDTAQWEAEEQLRAGLATDALEAISEEGLSIALTHVTAILGGRLGAAVREAAAFAEIGDEALMDAAAGAAVQAAHNAALALIAGAEEDHPFRSKFALFARGRWPIGVAGLTLNIF</sequence>
<evidence type="ECO:0000313" key="2">
    <source>
        <dbReference type="Proteomes" id="UP000468901"/>
    </source>
</evidence>
<proteinExistence type="predicted"/>
<gene>
    <name evidence="1" type="ORF">F2P47_03485</name>
</gene>
<organism evidence="1 2">
    <name type="scientific">Parvibaculum sedimenti</name>
    <dbReference type="NCBI Taxonomy" id="2608632"/>
    <lineage>
        <taxon>Bacteria</taxon>
        <taxon>Pseudomonadati</taxon>
        <taxon>Pseudomonadota</taxon>
        <taxon>Alphaproteobacteria</taxon>
        <taxon>Hyphomicrobiales</taxon>
        <taxon>Parvibaculaceae</taxon>
        <taxon>Parvibaculum</taxon>
    </lineage>
</organism>
<accession>A0A6N6VQ70</accession>
<dbReference type="Proteomes" id="UP000468901">
    <property type="component" value="Unassembled WGS sequence"/>
</dbReference>
<comment type="caution">
    <text evidence="1">The sequence shown here is derived from an EMBL/GenBank/DDBJ whole genome shotgun (WGS) entry which is preliminary data.</text>
</comment>
<evidence type="ECO:0000313" key="1">
    <source>
        <dbReference type="EMBL" id="KAB7742337.1"/>
    </source>
</evidence>
<name>A0A6N6VQ70_9HYPH</name>
<reference evidence="1 2" key="1">
    <citation type="submission" date="2019-09" db="EMBL/GenBank/DDBJ databases">
        <title>Parvibaculum sedimenti sp. nov., isolated from sediment.</title>
        <authorList>
            <person name="Wang Y."/>
        </authorList>
    </citation>
    <scope>NUCLEOTIDE SEQUENCE [LARGE SCALE GENOMIC DNA]</scope>
    <source>
        <strain evidence="1 2">HXT-9</strain>
    </source>
</reference>